<evidence type="ECO:0000313" key="1">
    <source>
        <dbReference type="EMBL" id="MBX59235.1"/>
    </source>
</evidence>
<sequence>MQMCSVHLTSKKIEKNLSTISLA</sequence>
<organism evidence="1">
    <name type="scientific">Rhizophora mucronata</name>
    <name type="common">Asiatic mangrove</name>
    <dbReference type="NCBI Taxonomy" id="61149"/>
    <lineage>
        <taxon>Eukaryota</taxon>
        <taxon>Viridiplantae</taxon>
        <taxon>Streptophyta</taxon>
        <taxon>Embryophyta</taxon>
        <taxon>Tracheophyta</taxon>
        <taxon>Spermatophyta</taxon>
        <taxon>Magnoliopsida</taxon>
        <taxon>eudicotyledons</taxon>
        <taxon>Gunneridae</taxon>
        <taxon>Pentapetalae</taxon>
        <taxon>rosids</taxon>
        <taxon>fabids</taxon>
        <taxon>Malpighiales</taxon>
        <taxon>Rhizophoraceae</taxon>
        <taxon>Rhizophora</taxon>
    </lineage>
</organism>
<accession>A0A2P2PX06</accession>
<name>A0A2P2PX06_RHIMU</name>
<proteinExistence type="predicted"/>
<dbReference type="EMBL" id="GGEC01078751">
    <property type="protein sequence ID" value="MBX59235.1"/>
    <property type="molecule type" value="Transcribed_RNA"/>
</dbReference>
<protein>
    <submittedName>
        <fullName evidence="1">Uncharacterized protein</fullName>
    </submittedName>
</protein>
<reference evidence="1" key="1">
    <citation type="submission" date="2018-02" db="EMBL/GenBank/DDBJ databases">
        <title>Rhizophora mucronata_Transcriptome.</title>
        <authorList>
            <person name="Meera S.P."/>
            <person name="Sreeshan A."/>
            <person name="Augustine A."/>
        </authorList>
    </citation>
    <scope>NUCLEOTIDE SEQUENCE</scope>
    <source>
        <tissue evidence="1">Leaf</tissue>
    </source>
</reference>
<dbReference type="AlphaFoldDB" id="A0A2P2PX06"/>